<dbReference type="SUPFAM" id="SSF51445">
    <property type="entry name" value="(Trans)glycosidases"/>
    <property type="match status" value="1"/>
</dbReference>
<dbReference type="GO" id="GO:0005829">
    <property type="term" value="C:cytosol"/>
    <property type="evidence" value="ECO:0007669"/>
    <property type="project" value="TreeGrafter"/>
</dbReference>
<dbReference type="eggNOG" id="COG2723">
    <property type="taxonomic scope" value="Bacteria"/>
</dbReference>
<keyword evidence="3" id="KW-0326">Glycosidase</keyword>
<dbReference type="GO" id="GO:0016052">
    <property type="term" value="P:carbohydrate catabolic process"/>
    <property type="evidence" value="ECO:0007669"/>
    <property type="project" value="TreeGrafter"/>
</dbReference>
<evidence type="ECO:0000313" key="5">
    <source>
        <dbReference type="EMBL" id="EDX71771.1"/>
    </source>
</evidence>
<protein>
    <submittedName>
        <fullName evidence="5">Glycosyl hydrolase family 1</fullName>
    </submittedName>
</protein>
<dbReference type="PANTHER" id="PTHR10353:SF36">
    <property type="entry name" value="LP05116P"/>
    <property type="match status" value="1"/>
</dbReference>
<dbReference type="STRING" id="118168.MC7420_2437"/>
<dbReference type="HOGENOM" id="CLU_001859_1_3_3"/>
<dbReference type="PRINTS" id="PR00131">
    <property type="entry name" value="GLHYDRLASE1"/>
</dbReference>
<dbReference type="InterPro" id="IPR017853">
    <property type="entry name" value="GH"/>
</dbReference>
<comment type="similarity">
    <text evidence="1 4">Belongs to the glycosyl hydrolase 1 family.</text>
</comment>
<evidence type="ECO:0000256" key="1">
    <source>
        <dbReference type="ARBA" id="ARBA00010838"/>
    </source>
</evidence>
<name>B4W295_9CYAN</name>
<evidence type="ECO:0000313" key="6">
    <source>
        <dbReference type="Proteomes" id="UP000003835"/>
    </source>
</evidence>
<evidence type="ECO:0000256" key="2">
    <source>
        <dbReference type="ARBA" id="ARBA00022801"/>
    </source>
</evidence>
<proteinExistence type="inferred from homology"/>
<evidence type="ECO:0000256" key="4">
    <source>
        <dbReference type="RuleBase" id="RU003690"/>
    </source>
</evidence>
<organism evidence="5 6">
    <name type="scientific">Coleofasciculus chthonoplastes PCC 7420</name>
    <dbReference type="NCBI Taxonomy" id="118168"/>
    <lineage>
        <taxon>Bacteria</taxon>
        <taxon>Bacillati</taxon>
        <taxon>Cyanobacteriota</taxon>
        <taxon>Cyanophyceae</taxon>
        <taxon>Coleofasciculales</taxon>
        <taxon>Coleofasciculaceae</taxon>
        <taxon>Coleofasciculus</taxon>
    </lineage>
</organism>
<gene>
    <name evidence="5" type="ORF">MC7420_2437</name>
</gene>
<dbReference type="Gene3D" id="3.20.20.80">
    <property type="entry name" value="Glycosidases"/>
    <property type="match status" value="1"/>
</dbReference>
<dbReference type="Proteomes" id="UP000003835">
    <property type="component" value="Unassembled WGS sequence"/>
</dbReference>
<accession>B4W295</accession>
<dbReference type="Pfam" id="PF00232">
    <property type="entry name" value="Glyco_hydro_1"/>
    <property type="match status" value="1"/>
</dbReference>
<dbReference type="GO" id="GO:0008422">
    <property type="term" value="F:beta-glucosidase activity"/>
    <property type="evidence" value="ECO:0007669"/>
    <property type="project" value="TreeGrafter"/>
</dbReference>
<keyword evidence="6" id="KW-1185">Reference proteome</keyword>
<keyword evidence="2 5" id="KW-0378">Hydrolase</keyword>
<reference evidence="5 6" key="1">
    <citation type="submission" date="2008-07" db="EMBL/GenBank/DDBJ databases">
        <authorList>
            <person name="Tandeau de Marsac N."/>
            <person name="Ferriera S."/>
            <person name="Johnson J."/>
            <person name="Kravitz S."/>
            <person name="Beeson K."/>
            <person name="Sutton G."/>
            <person name="Rogers Y.-H."/>
            <person name="Friedman R."/>
            <person name="Frazier M."/>
            <person name="Venter J.C."/>
        </authorList>
    </citation>
    <scope>NUCLEOTIDE SEQUENCE [LARGE SCALE GENOMIC DNA]</scope>
    <source>
        <strain evidence="5 6">PCC 7420</strain>
    </source>
</reference>
<dbReference type="AlphaFoldDB" id="B4W295"/>
<evidence type="ECO:0000256" key="3">
    <source>
        <dbReference type="ARBA" id="ARBA00023295"/>
    </source>
</evidence>
<dbReference type="InterPro" id="IPR001360">
    <property type="entry name" value="Glyco_hydro_1"/>
</dbReference>
<dbReference type="EMBL" id="DS989870">
    <property type="protein sequence ID" value="EDX71771.1"/>
    <property type="molecule type" value="Genomic_DNA"/>
</dbReference>
<dbReference type="PANTHER" id="PTHR10353">
    <property type="entry name" value="GLYCOSYL HYDROLASE"/>
    <property type="match status" value="1"/>
</dbReference>
<sequence>MACDHYHRYEHDIDLMAQLGIQHYRFSIAWSRIIPDGRGTVNEQGIDFYKRLVDCLRDKGITPHATLFHWDSPQALEEAYGSWQSRQMAIDYADYVTTVVSRLGDRITHWMTLNEIPCFTHWGYGVNSDPPHAPGTRVSSLKQVWQTSHHALLAHGLGCQAIRAASPVPCSVSLVDNFAVTVPINESPDHIEAAKKAFHTVGKNGGIIFPALTGKYSPALLEKLGENAPDIQDGDLKTIHQPLDILGFNVYFGDYVRAVDNKLGYEIIKFPEHYPKLNMPWLHILPDCIYWGIRHISETVGRPDLPIVITENGCAVADELNSQGEVIDIDRIFYLRQHLRSAHRAIAEGYPLNGYFLWSLMDNFEWSYGYDRRFGLIYIDYPTQNRIPKASFDWYRECIRTNRVV</sequence>